<gene>
    <name evidence="2" type="ORF">Athai_04750</name>
</gene>
<evidence type="ECO:0000259" key="1">
    <source>
        <dbReference type="Pfam" id="PF01636"/>
    </source>
</evidence>
<evidence type="ECO:0000313" key="3">
    <source>
        <dbReference type="Proteomes" id="UP000611640"/>
    </source>
</evidence>
<proteinExistence type="predicted"/>
<dbReference type="KEGG" id="atl:Athai_04750"/>
<dbReference type="InterPro" id="IPR011009">
    <property type="entry name" value="Kinase-like_dom_sf"/>
</dbReference>
<sequence>MNAPAELTADTAARRTAYLTEVLPLLYPQPCRIALPRTGSVPQPTRSFVVLPDLRRARLLAPLGSTRVTVGAVRRYSEPQSLSSKVKRSAVTAALRTGASAVLLRDRIRVQAPDDADHIESYLAGLLGVRLTPSVHIGPARANRKPVLQLLDDAGRSIAFVKIGVNELTRGLVRAEARAMLTLAQAGLRHLRIPAALGTGQWHGHELVAASALPVDAPRVPLRHEALAAAMREVCGVAGVRRQPLAASEYWARLRARLGMLTDDEDGRTLADAARELIGRAGPQRIDFGCWHGDWTPWNMTSTTEGLLVWDWERFGTEVPVGFDPLHYRLQAAIVRDGRDPRDAVADLLTMCGPLLYGFGVPGGSARTTTLLYLIDLAARYLTDRQAEAGARLGVLGSWLLPELVAALAAVPDVEGAR</sequence>
<protein>
    <recommendedName>
        <fullName evidence="1">Aminoglycoside phosphotransferase domain-containing protein</fullName>
    </recommendedName>
</protein>
<dbReference type="InterPro" id="IPR002575">
    <property type="entry name" value="Aminoglycoside_PTrfase"/>
</dbReference>
<keyword evidence="3" id="KW-1185">Reference proteome</keyword>
<dbReference type="AlphaFoldDB" id="A0A7R7DK97"/>
<evidence type="ECO:0000313" key="2">
    <source>
        <dbReference type="EMBL" id="BCJ32972.1"/>
    </source>
</evidence>
<reference evidence="2 3" key="1">
    <citation type="submission" date="2020-08" db="EMBL/GenBank/DDBJ databases">
        <title>Whole genome shotgun sequence of Actinocatenispora thailandica NBRC 105041.</title>
        <authorList>
            <person name="Komaki H."/>
            <person name="Tamura T."/>
        </authorList>
    </citation>
    <scope>NUCLEOTIDE SEQUENCE [LARGE SCALE GENOMIC DNA]</scope>
    <source>
        <strain evidence="2 3">NBRC 105041</strain>
    </source>
</reference>
<dbReference type="EMBL" id="AP023355">
    <property type="protein sequence ID" value="BCJ32972.1"/>
    <property type="molecule type" value="Genomic_DNA"/>
</dbReference>
<dbReference type="SUPFAM" id="SSF56112">
    <property type="entry name" value="Protein kinase-like (PK-like)"/>
    <property type="match status" value="1"/>
</dbReference>
<accession>A0A7R7DK97</accession>
<feature type="domain" description="Aminoglycoside phosphotransferase" evidence="1">
    <location>
        <begin position="166"/>
        <end position="317"/>
    </location>
</feature>
<dbReference type="Proteomes" id="UP000611640">
    <property type="component" value="Chromosome"/>
</dbReference>
<name>A0A7R7DK97_9ACTN</name>
<dbReference type="RefSeq" id="WP_203959939.1">
    <property type="nucleotide sequence ID" value="NZ_AP023355.1"/>
</dbReference>
<organism evidence="2 3">
    <name type="scientific">Actinocatenispora thailandica</name>
    <dbReference type="NCBI Taxonomy" id="227318"/>
    <lineage>
        <taxon>Bacteria</taxon>
        <taxon>Bacillati</taxon>
        <taxon>Actinomycetota</taxon>
        <taxon>Actinomycetes</taxon>
        <taxon>Micromonosporales</taxon>
        <taxon>Micromonosporaceae</taxon>
        <taxon>Actinocatenispora</taxon>
    </lineage>
</organism>
<dbReference type="Pfam" id="PF01636">
    <property type="entry name" value="APH"/>
    <property type="match status" value="1"/>
</dbReference>